<evidence type="ECO:0000256" key="3">
    <source>
        <dbReference type="ARBA" id="ARBA00012438"/>
    </source>
</evidence>
<dbReference type="SUPFAM" id="SSF55874">
    <property type="entry name" value="ATPase domain of HSP90 chaperone/DNA topoisomerase II/histidine kinase"/>
    <property type="match status" value="1"/>
</dbReference>
<protein>
    <recommendedName>
        <fullName evidence="3">histidine kinase</fullName>
        <ecNumber evidence="3">2.7.13.3</ecNumber>
    </recommendedName>
</protein>
<evidence type="ECO:0000256" key="5">
    <source>
        <dbReference type="ARBA" id="ARBA00022679"/>
    </source>
</evidence>
<keyword evidence="6 11" id="KW-0812">Transmembrane</keyword>
<evidence type="ECO:0000256" key="10">
    <source>
        <dbReference type="ARBA" id="ARBA00023136"/>
    </source>
</evidence>
<keyword evidence="7 13" id="KW-0418">Kinase</keyword>
<proteinExistence type="predicted"/>
<feature type="domain" description="Histidine kinase" evidence="12">
    <location>
        <begin position="130"/>
        <end position="332"/>
    </location>
</feature>
<evidence type="ECO:0000256" key="9">
    <source>
        <dbReference type="ARBA" id="ARBA00023012"/>
    </source>
</evidence>
<comment type="subcellular location">
    <subcellularLocation>
        <location evidence="2">Cell membrane</location>
        <topology evidence="2">Multi-pass membrane protein</topology>
    </subcellularLocation>
</comment>
<dbReference type="GO" id="GO:0000155">
    <property type="term" value="F:phosphorelay sensor kinase activity"/>
    <property type="evidence" value="ECO:0007669"/>
    <property type="project" value="TreeGrafter"/>
</dbReference>
<dbReference type="EC" id="2.7.13.3" evidence="3"/>
<dbReference type="Gene3D" id="3.30.565.10">
    <property type="entry name" value="Histidine kinase-like ATPase, C-terminal domain"/>
    <property type="match status" value="1"/>
</dbReference>
<feature type="transmembrane region" description="Helical" evidence="11">
    <location>
        <begin position="20"/>
        <end position="38"/>
    </location>
</feature>
<sequence>MKQKLFWPALSCYLKEKLRYLCLMAACGLLFAAVFSLYRLQVEAVLYACALCAALLLVCGAVDFYRYYHRHLALVSLLAQLPYGTEQLPVSRDLISRDYQALIGRLHHLLLQAETRAASERQEQVDYYSLWVHQIKTPIAAMHLLLQAQPDTPATKALAAELFKIEQYAELVLSYLRLGRDASDYLLTTCSLKDLVHQAVRKYAPLFIRQKLSLQLGALDISVLTDEKWLVLVIEQLLSNAVKYTPSGQISIAVQNGDELVIADTGIGIDPADLPRICEKGYTGHSGRLYKRSTGLGLYLCRRILDSLGHTMRIESSPGAGTRVILGLGRPPLEVE</sequence>
<evidence type="ECO:0000256" key="11">
    <source>
        <dbReference type="SAM" id="Phobius"/>
    </source>
</evidence>
<reference evidence="13" key="1">
    <citation type="submission" date="2015-09" db="EMBL/GenBank/DDBJ databases">
        <authorList>
            <consortium name="Pathogen Informatics"/>
        </authorList>
    </citation>
    <scope>NUCLEOTIDE SEQUENCE</scope>
    <source>
        <strain evidence="13">2789STDY5834896</strain>
    </source>
</reference>
<comment type="catalytic activity">
    <reaction evidence="1">
        <text>ATP + protein L-histidine = ADP + protein N-phospho-L-histidine.</text>
        <dbReference type="EC" id="2.7.13.3"/>
    </reaction>
</comment>
<evidence type="ECO:0000256" key="4">
    <source>
        <dbReference type="ARBA" id="ARBA00022475"/>
    </source>
</evidence>
<accession>A0A1C6IFY5</accession>
<dbReference type="PRINTS" id="PR00344">
    <property type="entry name" value="BCTRLSENSOR"/>
</dbReference>
<evidence type="ECO:0000256" key="6">
    <source>
        <dbReference type="ARBA" id="ARBA00022692"/>
    </source>
</evidence>
<evidence type="ECO:0000313" key="13">
    <source>
        <dbReference type="EMBL" id="SCJ68814.1"/>
    </source>
</evidence>
<dbReference type="PANTHER" id="PTHR45453:SF2">
    <property type="entry name" value="HISTIDINE KINASE"/>
    <property type="match status" value="1"/>
</dbReference>
<feature type="transmembrane region" description="Helical" evidence="11">
    <location>
        <begin position="44"/>
        <end position="65"/>
    </location>
</feature>
<gene>
    <name evidence="13" type="primary">graS_1</name>
    <name evidence="13" type="ORF">SAMEA3545359_01435</name>
</gene>
<dbReference type="Pfam" id="PF02518">
    <property type="entry name" value="HATPase_c"/>
    <property type="match status" value="1"/>
</dbReference>
<dbReference type="SMART" id="SM00387">
    <property type="entry name" value="HATPase_c"/>
    <property type="match status" value="1"/>
</dbReference>
<evidence type="ECO:0000256" key="8">
    <source>
        <dbReference type="ARBA" id="ARBA00022989"/>
    </source>
</evidence>
<dbReference type="InterPro" id="IPR003594">
    <property type="entry name" value="HATPase_dom"/>
</dbReference>
<dbReference type="PANTHER" id="PTHR45453">
    <property type="entry name" value="PHOSPHATE REGULON SENSOR PROTEIN PHOR"/>
    <property type="match status" value="1"/>
</dbReference>
<dbReference type="GO" id="GO:0004721">
    <property type="term" value="F:phosphoprotein phosphatase activity"/>
    <property type="evidence" value="ECO:0007669"/>
    <property type="project" value="TreeGrafter"/>
</dbReference>
<evidence type="ECO:0000256" key="2">
    <source>
        <dbReference type="ARBA" id="ARBA00004651"/>
    </source>
</evidence>
<evidence type="ECO:0000259" key="12">
    <source>
        <dbReference type="PROSITE" id="PS50109"/>
    </source>
</evidence>
<keyword evidence="10 11" id="KW-0472">Membrane</keyword>
<dbReference type="InterPro" id="IPR036890">
    <property type="entry name" value="HATPase_C_sf"/>
</dbReference>
<dbReference type="GO" id="GO:0005886">
    <property type="term" value="C:plasma membrane"/>
    <property type="evidence" value="ECO:0007669"/>
    <property type="project" value="UniProtKB-SubCell"/>
</dbReference>
<dbReference type="PROSITE" id="PS50109">
    <property type="entry name" value="HIS_KIN"/>
    <property type="match status" value="1"/>
</dbReference>
<dbReference type="InterPro" id="IPR005467">
    <property type="entry name" value="His_kinase_dom"/>
</dbReference>
<organism evidence="13">
    <name type="scientific">uncultured Anaerotruncus sp</name>
    <dbReference type="NCBI Taxonomy" id="905011"/>
    <lineage>
        <taxon>Bacteria</taxon>
        <taxon>Bacillati</taxon>
        <taxon>Bacillota</taxon>
        <taxon>Clostridia</taxon>
        <taxon>Eubacteriales</taxon>
        <taxon>Oscillospiraceae</taxon>
        <taxon>Anaerotruncus</taxon>
        <taxon>environmental samples</taxon>
    </lineage>
</organism>
<dbReference type="EMBL" id="FMHG01000001">
    <property type="protein sequence ID" value="SCJ68814.1"/>
    <property type="molecule type" value="Genomic_DNA"/>
</dbReference>
<dbReference type="InterPro" id="IPR004358">
    <property type="entry name" value="Sig_transdc_His_kin-like_C"/>
</dbReference>
<dbReference type="InterPro" id="IPR050351">
    <property type="entry name" value="BphY/WalK/GraS-like"/>
</dbReference>
<keyword evidence="9" id="KW-0902">Two-component regulatory system</keyword>
<evidence type="ECO:0000256" key="1">
    <source>
        <dbReference type="ARBA" id="ARBA00000085"/>
    </source>
</evidence>
<keyword evidence="4" id="KW-1003">Cell membrane</keyword>
<evidence type="ECO:0000256" key="7">
    <source>
        <dbReference type="ARBA" id="ARBA00022777"/>
    </source>
</evidence>
<dbReference type="AlphaFoldDB" id="A0A1C6IFY5"/>
<dbReference type="GO" id="GO:0016036">
    <property type="term" value="P:cellular response to phosphate starvation"/>
    <property type="evidence" value="ECO:0007669"/>
    <property type="project" value="TreeGrafter"/>
</dbReference>
<name>A0A1C6IFY5_9FIRM</name>
<keyword evidence="5 13" id="KW-0808">Transferase</keyword>
<keyword evidence="8 11" id="KW-1133">Transmembrane helix</keyword>